<evidence type="ECO:0000313" key="1">
    <source>
        <dbReference type="EMBL" id="QOV91990.1"/>
    </source>
</evidence>
<dbReference type="InterPro" id="IPR027417">
    <property type="entry name" value="P-loop_NTPase"/>
</dbReference>
<protein>
    <submittedName>
        <fullName evidence="1">DNA repair protein</fullName>
    </submittedName>
</protein>
<accession>A0A7M2X5C2</accession>
<dbReference type="AlphaFoldDB" id="A0A7M2X5C2"/>
<name>A0A7M2X5C2_9BACT</name>
<proteinExistence type="predicted"/>
<keyword evidence="2" id="KW-1185">Reference proteome</keyword>
<dbReference type="KEGG" id="hbs:IPV69_11800"/>
<organism evidence="1 2">
    <name type="scientific">Humisphaera borealis</name>
    <dbReference type="NCBI Taxonomy" id="2807512"/>
    <lineage>
        <taxon>Bacteria</taxon>
        <taxon>Pseudomonadati</taxon>
        <taxon>Planctomycetota</taxon>
        <taxon>Phycisphaerae</taxon>
        <taxon>Tepidisphaerales</taxon>
        <taxon>Tepidisphaeraceae</taxon>
        <taxon>Humisphaera</taxon>
    </lineage>
</organism>
<evidence type="ECO:0000313" key="2">
    <source>
        <dbReference type="Proteomes" id="UP000593765"/>
    </source>
</evidence>
<gene>
    <name evidence="1" type="ORF">IPV69_11800</name>
</gene>
<dbReference type="EMBL" id="CP063458">
    <property type="protein sequence ID" value="QOV91990.1"/>
    <property type="molecule type" value="Genomic_DNA"/>
</dbReference>
<sequence length="223" mass="25093">MSDLLSHNLASPEPLRHRFERLTGQQRALMAEQHRKEAQLEEVKRFLNIAPAVESALEILGQEMFGKLSAILERNLTLALQEVLGQAIKLKVSPDFKRGAAILDMHIERDGQPEDIMKGTGGSVANILSVGLRLFALSRLDEKQHRRFLVLDEQDCWLSPDLVPKLVKIIRDAGSALGFQVVMISHHSPALFRQFADRIYEFTPTADGLKVEQVDLRPDVADR</sequence>
<reference evidence="1 2" key="1">
    <citation type="submission" date="2020-10" db="EMBL/GenBank/DDBJ databases">
        <title>Wide distribution of Phycisphaera-like planctomycetes from WD2101 soil group in peatlands and genome analysis of the first cultivated representative.</title>
        <authorList>
            <person name="Dedysh S.N."/>
            <person name="Beletsky A.V."/>
            <person name="Ivanova A."/>
            <person name="Kulichevskaya I.S."/>
            <person name="Suzina N.E."/>
            <person name="Philippov D.A."/>
            <person name="Rakitin A.L."/>
            <person name="Mardanov A.V."/>
            <person name="Ravin N.V."/>
        </authorList>
    </citation>
    <scope>NUCLEOTIDE SEQUENCE [LARGE SCALE GENOMIC DNA]</scope>
    <source>
        <strain evidence="1 2">M1803</strain>
    </source>
</reference>
<dbReference type="Gene3D" id="3.40.50.300">
    <property type="entry name" value="P-loop containing nucleotide triphosphate hydrolases"/>
    <property type="match status" value="1"/>
</dbReference>
<dbReference type="Proteomes" id="UP000593765">
    <property type="component" value="Chromosome"/>
</dbReference>
<dbReference type="SUPFAM" id="SSF52540">
    <property type="entry name" value="P-loop containing nucleoside triphosphate hydrolases"/>
    <property type="match status" value="1"/>
</dbReference>
<dbReference type="RefSeq" id="WP_206295313.1">
    <property type="nucleotide sequence ID" value="NZ_CP063458.1"/>
</dbReference>